<protein>
    <submittedName>
        <fullName evidence="2">Uncharacterized protein</fullName>
    </submittedName>
</protein>
<keyword evidence="1" id="KW-0812">Transmembrane</keyword>
<sequence>MIDTIISSAAMFSLVWMFVYFYHLAVYGFGDRKHINLLVDCLAKDPDEFKDKYSLSLGGIGAGGVFTLFILSYPFVRHRRKNRAVSFDLFMWLNWLFFIVAIFVYTFG</sequence>
<dbReference type="AlphaFoldDB" id="A0A9X4ISW0"/>
<dbReference type="EMBL" id="JAKNBA010000005">
    <property type="protein sequence ID" value="MDE1241470.1"/>
    <property type="molecule type" value="Genomic_DNA"/>
</dbReference>
<feature type="transmembrane region" description="Helical" evidence="1">
    <location>
        <begin position="12"/>
        <end position="30"/>
    </location>
</feature>
<keyword evidence="1" id="KW-0472">Membrane</keyword>
<gene>
    <name evidence="2" type="ORF">L9W94_04755</name>
</gene>
<comment type="caution">
    <text evidence="2">The sequence shown here is derived from an EMBL/GenBank/DDBJ whole genome shotgun (WGS) entry which is preliminary data.</text>
</comment>
<feature type="transmembrane region" description="Helical" evidence="1">
    <location>
        <begin position="87"/>
        <end position="107"/>
    </location>
</feature>
<keyword evidence="1" id="KW-1133">Transmembrane helix</keyword>
<organism evidence="2 3">
    <name type="scientific">Vibrio aestuarianus</name>
    <dbReference type="NCBI Taxonomy" id="28171"/>
    <lineage>
        <taxon>Bacteria</taxon>
        <taxon>Pseudomonadati</taxon>
        <taxon>Pseudomonadota</taxon>
        <taxon>Gammaproteobacteria</taxon>
        <taxon>Vibrionales</taxon>
        <taxon>Vibrionaceae</taxon>
        <taxon>Vibrio</taxon>
    </lineage>
</organism>
<reference evidence="2" key="1">
    <citation type="submission" date="2022-02" db="EMBL/GenBank/DDBJ databases">
        <title>Emergence and expansion in Europe of a Vibrio aestuarianus clonal complex pathogenic for oysters.</title>
        <authorList>
            <person name="Mesnil A."/>
            <person name="Travers M.-A."/>
        </authorList>
    </citation>
    <scope>NUCLEOTIDE SEQUENCE</scope>
    <source>
        <strain evidence="2">19_064_11T1</strain>
    </source>
</reference>
<dbReference type="RefSeq" id="WP_171981686.1">
    <property type="nucleotide sequence ID" value="NZ_JAKNBA010000005.1"/>
</dbReference>
<evidence type="ECO:0000256" key="1">
    <source>
        <dbReference type="SAM" id="Phobius"/>
    </source>
</evidence>
<evidence type="ECO:0000313" key="3">
    <source>
        <dbReference type="Proteomes" id="UP001140979"/>
    </source>
</evidence>
<proteinExistence type="predicted"/>
<feature type="transmembrane region" description="Helical" evidence="1">
    <location>
        <begin position="53"/>
        <end position="75"/>
    </location>
</feature>
<evidence type="ECO:0000313" key="2">
    <source>
        <dbReference type="EMBL" id="MDE1241470.1"/>
    </source>
</evidence>
<name>A0A9X4ISW0_9VIBR</name>
<accession>A0A9X4ISW0</accession>
<dbReference type="Proteomes" id="UP001140979">
    <property type="component" value="Unassembled WGS sequence"/>
</dbReference>